<feature type="transmembrane region" description="Helical" evidence="7">
    <location>
        <begin position="170"/>
        <end position="191"/>
    </location>
</feature>
<evidence type="ECO:0000256" key="3">
    <source>
        <dbReference type="ARBA" id="ARBA00022475"/>
    </source>
</evidence>
<name>A0A1R4JKP4_9ACTN</name>
<comment type="subcellular location">
    <subcellularLocation>
        <location evidence="1">Cell membrane</location>
        <topology evidence="1">Multi-pass membrane protein</topology>
    </subcellularLocation>
</comment>
<dbReference type="RefSeq" id="WP_094764642.1">
    <property type="nucleotide sequence ID" value="NZ_FUKQ01000032.1"/>
</dbReference>
<evidence type="ECO:0000313" key="9">
    <source>
        <dbReference type="EMBL" id="SJN32365.1"/>
    </source>
</evidence>
<evidence type="ECO:0000256" key="4">
    <source>
        <dbReference type="ARBA" id="ARBA00022692"/>
    </source>
</evidence>
<organism evidence="9 10">
    <name type="scientific">Luteococcus japonicus LSP_Lj1</name>
    <dbReference type="NCBI Taxonomy" id="1255658"/>
    <lineage>
        <taxon>Bacteria</taxon>
        <taxon>Bacillati</taxon>
        <taxon>Actinomycetota</taxon>
        <taxon>Actinomycetes</taxon>
        <taxon>Propionibacteriales</taxon>
        <taxon>Propionibacteriaceae</taxon>
        <taxon>Luteococcus</taxon>
    </lineage>
</organism>
<comment type="similarity">
    <text evidence="2">Belongs to the UPF0126 family.</text>
</comment>
<feature type="transmembrane region" description="Helical" evidence="7">
    <location>
        <begin position="28"/>
        <end position="51"/>
    </location>
</feature>
<dbReference type="InterPro" id="IPR005115">
    <property type="entry name" value="Gly_transporter"/>
</dbReference>
<protein>
    <recommendedName>
        <fullName evidence="8">Glycine transporter domain-containing protein</fullName>
    </recommendedName>
</protein>
<dbReference type="Proteomes" id="UP000188342">
    <property type="component" value="Unassembled WGS sequence"/>
</dbReference>
<evidence type="ECO:0000256" key="5">
    <source>
        <dbReference type="ARBA" id="ARBA00022989"/>
    </source>
</evidence>
<dbReference type="Pfam" id="PF03458">
    <property type="entry name" value="Gly_transporter"/>
    <property type="match status" value="2"/>
</dbReference>
<dbReference type="PANTHER" id="PTHR30506">
    <property type="entry name" value="INNER MEMBRANE PROTEIN"/>
    <property type="match status" value="1"/>
</dbReference>
<feature type="transmembrane region" description="Helical" evidence="7">
    <location>
        <begin position="57"/>
        <end position="76"/>
    </location>
</feature>
<evidence type="ECO:0000256" key="7">
    <source>
        <dbReference type="SAM" id="Phobius"/>
    </source>
</evidence>
<evidence type="ECO:0000259" key="8">
    <source>
        <dbReference type="Pfam" id="PF03458"/>
    </source>
</evidence>
<dbReference type="STRING" id="1255658.FM114_08050"/>
<dbReference type="PANTHER" id="PTHR30506:SF3">
    <property type="entry name" value="UPF0126 INNER MEMBRANE PROTEIN YADS-RELATED"/>
    <property type="match status" value="1"/>
</dbReference>
<evidence type="ECO:0000256" key="1">
    <source>
        <dbReference type="ARBA" id="ARBA00004651"/>
    </source>
</evidence>
<dbReference type="OrthoDB" id="9791874at2"/>
<keyword evidence="3" id="KW-1003">Cell membrane</keyword>
<sequence length="202" mass="21073">MELLDVIGVFAFALSGGLVGVRRHFDIFGILTLAVVTALGGGIVRDLLLGITPPRNITNLPLVVLALGAGLFTFFFEGTVERLRRLVLVADAVGLAAFCVTGTLTAINAGHPGMEAILVGVITAAGGGAIRDVLAGQVPSVFSPELYALPALLGSVLVDVTQRLGLGGPLTQWLVVALVCALRIAAVKFNWKSPTPRRPERE</sequence>
<keyword evidence="5 7" id="KW-1133">Transmembrane helix</keyword>
<dbReference type="EMBL" id="FUKQ01000032">
    <property type="protein sequence ID" value="SJN32365.1"/>
    <property type="molecule type" value="Genomic_DNA"/>
</dbReference>
<dbReference type="GO" id="GO:0005886">
    <property type="term" value="C:plasma membrane"/>
    <property type="evidence" value="ECO:0007669"/>
    <property type="project" value="UniProtKB-SubCell"/>
</dbReference>
<keyword evidence="6 7" id="KW-0472">Membrane</keyword>
<reference evidence="9 10" key="1">
    <citation type="submission" date="2017-02" db="EMBL/GenBank/DDBJ databases">
        <authorList>
            <person name="Peterson S.W."/>
        </authorList>
    </citation>
    <scope>NUCLEOTIDE SEQUENCE [LARGE SCALE GENOMIC DNA]</scope>
    <source>
        <strain evidence="9 10">LSP_Lj1</strain>
    </source>
</reference>
<evidence type="ECO:0000256" key="6">
    <source>
        <dbReference type="ARBA" id="ARBA00023136"/>
    </source>
</evidence>
<gene>
    <name evidence="9" type="ORF">FM114_08050</name>
</gene>
<dbReference type="AlphaFoldDB" id="A0A1R4JKP4"/>
<feature type="domain" description="Glycine transporter" evidence="8">
    <location>
        <begin position="89"/>
        <end position="159"/>
    </location>
</feature>
<evidence type="ECO:0000256" key="2">
    <source>
        <dbReference type="ARBA" id="ARBA00008193"/>
    </source>
</evidence>
<keyword evidence="10" id="KW-1185">Reference proteome</keyword>
<keyword evidence="4 7" id="KW-0812">Transmembrane</keyword>
<feature type="transmembrane region" description="Helical" evidence="7">
    <location>
        <begin position="6"/>
        <end position="21"/>
    </location>
</feature>
<proteinExistence type="inferred from homology"/>
<feature type="transmembrane region" description="Helical" evidence="7">
    <location>
        <begin position="88"/>
        <end position="110"/>
    </location>
</feature>
<feature type="domain" description="Glycine transporter" evidence="8">
    <location>
        <begin position="3"/>
        <end position="76"/>
    </location>
</feature>
<evidence type="ECO:0000313" key="10">
    <source>
        <dbReference type="Proteomes" id="UP000188342"/>
    </source>
</evidence>
<accession>A0A1R4JKP4</accession>